<sequence length="117" mass="13023">MSDFTDFLKHKQAYIAIGEFQPGRFSEARQLYEQAVATYGNGDGFQGAYLFQEPGTDRGIAVILWDNVEDMDAHQNPTYQKIVRELSGLFAAPPDVKFYEVCSEIGLMGQLAHAVVA</sequence>
<dbReference type="GO" id="GO:0004497">
    <property type="term" value="F:monooxygenase activity"/>
    <property type="evidence" value="ECO:0007669"/>
    <property type="project" value="UniProtKB-KW"/>
</dbReference>
<comment type="caution">
    <text evidence="2">The sequence shown here is derived from an EMBL/GenBank/DDBJ whole genome shotgun (WGS) entry which is preliminary data.</text>
</comment>
<dbReference type="InterPro" id="IPR007138">
    <property type="entry name" value="ABM_dom"/>
</dbReference>
<keyword evidence="2" id="KW-0503">Monooxygenase</keyword>
<dbReference type="AlphaFoldDB" id="A0A6M0RQ27"/>
<protein>
    <submittedName>
        <fullName evidence="2">Antibiotic biosynthesis monooxygenase</fullName>
    </submittedName>
</protein>
<evidence type="ECO:0000259" key="1">
    <source>
        <dbReference type="Pfam" id="PF03992"/>
    </source>
</evidence>
<dbReference type="Gene3D" id="3.30.70.100">
    <property type="match status" value="1"/>
</dbReference>
<dbReference type="Pfam" id="PF03992">
    <property type="entry name" value="ABM"/>
    <property type="match status" value="1"/>
</dbReference>
<dbReference type="InterPro" id="IPR011008">
    <property type="entry name" value="Dimeric_a/b-barrel"/>
</dbReference>
<dbReference type="RefSeq" id="WP_163669743.1">
    <property type="nucleotide sequence ID" value="NZ_QXHD01000004.1"/>
</dbReference>
<accession>A0A6M0RQ27</accession>
<keyword evidence="3" id="KW-1185">Reference proteome</keyword>
<dbReference type="EMBL" id="QXHD01000004">
    <property type="protein sequence ID" value="NEZ57791.1"/>
    <property type="molecule type" value="Genomic_DNA"/>
</dbReference>
<name>A0A6M0RQ27_9CYAN</name>
<feature type="domain" description="ABM" evidence="1">
    <location>
        <begin position="20"/>
        <end position="78"/>
    </location>
</feature>
<evidence type="ECO:0000313" key="2">
    <source>
        <dbReference type="EMBL" id="NEZ57791.1"/>
    </source>
</evidence>
<keyword evidence="2" id="KW-0560">Oxidoreductase</keyword>
<organism evidence="2 3">
    <name type="scientific">Adonisia turfae CCMR0081</name>
    <dbReference type="NCBI Taxonomy" id="2292702"/>
    <lineage>
        <taxon>Bacteria</taxon>
        <taxon>Bacillati</taxon>
        <taxon>Cyanobacteriota</taxon>
        <taxon>Adonisia</taxon>
        <taxon>Adonisia turfae</taxon>
    </lineage>
</organism>
<dbReference type="SUPFAM" id="SSF54909">
    <property type="entry name" value="Dimeric alpha+beta barrel"/>
    <property type="match status" value="1"/>
</dbReference>
<gene>
    <name evidence="2" type="ORF">DXZ20_19500</name>
</gene>
<evidence type="ECO:0000313" key="3">
    <source>
        <dbReference type="Proteomes" id="UP000481033"/>
    </source>
</evidence>
<dbReference type="Proteomes" id="UP000481033">
    <property type="component" value="Unassembled WGS sequence"/>
</dbReference>
<proteinExistence type="predicted"/>
<reference evidence="2 3" key="1">
    <citation type="journal article" date="2020" name="Microb. Ecol.">
        <title>Ecogenomics of the Marine Benthic Filamentous Cyanobacterium Adonisia.</title>
        <authorList>
            <person name="Walter J.M."/>
            <person name="Coutinho F.H."/>
            <person name="Leomil L."/>
            <person name="Hargreaves P.I."/>
            <person name="Campeao M.E."/>
            <person name="Vieira V.V."/>
            <person name="Silva B.S."/>
            <person name="Fistarol G.O."/>
            <person name="Salomon P.S."/>
            <person name="Sawabe T."/>
            <person name="Mino S."/>
            <person name="Hosokawa M."/>
            <person name="Miyashita H."/>
            <person name="Maruyama F."/>
            <person name="van Verk M.C."/>
            <person name="Dutilh B.E."/>
            <person name="Thompson C.C."/>
            <person name="Thompson F.L."/>
        </authorList>
    </citation>
    <scope>NUCLEOTIDE SEQUENCE [LARGE SCALE GENOMIC DNA]</scope>
    <source>
        <strain evidence="2 3">CCMR0081</strain>
    </source>
</reference>